<feature type="region of interest" description="Disordered" evidence="1">
    <location>
        <begin position="496"/>
        <end position="521"/>
    </location>
</feature>
<dbReference type="PANTHER" id="PTHR47842">
    <property type="entry name" value="EXPRESSED PROTEIN"/>
    <property type="match status" value="1"/>
</dbReference>
<evidence type="ECO:0000259" key="2">
    <source>
        <dbReference type="PROSITE" id="PS51471"/>
    </source>
</evidence>
<name>A0ABR2UVU2_9PEZI</name>
<comment type="caution">
    <text evidence="3">The sequence shown here is derived from an EMBL/GenBank/DDBJ whole genome shotgun (WGS) entry which is preliminary data.</text>
</comment>
<dbReference type="Gene3D" id="3.40.50.1820">
    <property type="entry name" value="alpha/beta hydrolase"/>
    <property type="match status" value="1"/>
</dbReference>
<dbReference type="Proteomes" id="UP001408356">
    <property type="component" value="Unassembled WGS sequence"/>
</dbReference>
<dbReference type="Gene3D" id="2.60.120.330">
    <property type="entry name" value="B-lactam Antibiotic, Isopenicillin N Synthase, Chain"/>
    <property type="match status" value="1"/>
</dbReference>
<sequence length="785" mass="85531">MEKAAVKSEGLVIPLIDFSKFLSGNPGQRKETADAILNGFQNAGFIYLKGLPITSEYRKHIFETSAKYFRLPMEEKMSHCWTTPAANRGYSAPGREKTTELTNAEDVQKLRAGNPDLKESLEIGREGEPDHPNHWPKAEGELADFKSIMTKFHDQCKDLHTEVMRAIAVGMGLDESYFDAFTDVGDNTLRLLHYPEVRKDIFTINPGQVRAGAHSDYGSITLLFQDMRGGLQVKSPNGTFVDATPIEDTCVVNAGDLLARWSNDTIKSTIHRVVEPPSGDGAVYPARYSIAYFCNPNFKSYIDAIPGTFAAETEKKYSGINSGDYLPTNNHQVEGAQLSYLQPAVSRLHLGSFFVILPRANLWGYADGPAGPNSSKMKKTLLLVFIHGFKGGEDTFGSTGDFAEHLATLLSVELPKLQIRTLVYPKYETRGDLTECVARFRDWLLEKVIDLEVAAGTPSPTIDPSVRTILIGHSMGGIVAAETAIGLAGDEVIPSTAATKVEEDGDADKEEKERHEEEVGQGHEVNSLMFPYIQGVLAFDTPYLGIAPGVVAHGAEGHFQSAASVMSQLSALSAAWGGTKAAENTTVGTKKPIAALEAPPKEADKNGGIWNNWGRMAMYAGGAAAVAAGGAAAWMNRQQISEGWSWVGSHLEFVGCLARGEEMKKRVANMVRLNRELDVGFANLYTRLGKAADSKQVSTVGLVVGSQRTFCNLPSKMQAGEWKEAVNDAAKDETGAHMAMFEADQNPGYIQLSEDAKSMIIKWAKNDWYESSANELENKDEADVL</sequence>
<proteinExistence type="predicted"/>
<gene>
    <name evidence="3" type="ORF">SUNI508_07762</name>
</gene>
<dbReference type="InterPro" id="IPR005123">
    <property type="entry name" value="Oxoglu/Fe-dep_dioxygenase_dom"/>
</dbReference>
<dbReference type="InterPro" id="IPR029058">
    <property type="entry name" value="AB_hydrolase_fold"/>
</dbReference>
<reference evidence="3 4" key="1">
    <citation type="journal article" date="2024" name="J. Plant Pathol.">
        <title>Sequence and assembly of the genome of Seiridium unicorne, isolate CBS 538.82, causal agent of cypress canker disease.</title>
        <authorList>
            <person name="Scali E."/>
            <person name="Rocca G.D."/>
            <person name="Danti R."/>
            <person name="Garbelotto M."/>
            <person name="Barberini S."/>
            <person name="Baroncelli R."/>
            <person name="Emiliani G."/>
        </authorList>
    </citation>
    <scope>NUCLEOTIDE SEQUENCE [LARGE SCALE GENOMIC DNA]</scope>
    <source>
        <strain evidence="3 4">BM-138-508</strain>
    </source>
</reference>
<dbReference type="PROSITE" id="PS51471">
    <property type="entry name" value="FE2OG_OXY"/>
    <property type="match status" value="1"/>
</dbReference>
<dbReference type="InterPro" id="IPR026992">
    <property type="entry name" value="DIOX_N"/>
</dbReference>
<dbReference type="SUPFAM" id="SSF51197">
    <property type="entry name" value="Clavaminate synthase-like"/>
    <property type="match status" value="1"/>
</dbReference>
<evidence type="ECO:0000313" key="3">
    <source>
        <dbReference type="EMBL" id="KAK9418742.1"/>
    </source>
</evidence>
<dbReference type="SUPFAM" id="SSF53474">
    <property type="entry name" value="alpha/beta-Hydrolases"/>
    <property type="match status" value="1"/>
</dbReference>
<evidence type="ECO:0000256" key="1">
    <source>
        <dbReference type="SAM" id="MobiDB-lite"/>
    </source>
</evidence>
<feature type="compositionally biased region" description="Basic and acidic residues" evidence="1">
    <location>
        <begin position="509"/>
        <end position="521"/>
    </location>
</feature>
<accession>A0ABR2UVU2</accession>
<evidence type="ECO:0000313" key="4">
    <source>
        <dbReference type="Proteomes" id="UP001408356"/>
    </source>
</evidence>
<protein>
    <recommendedName>
        <fullName evidence="2">Fe2OG dioxygenase domain-containing protein</fullName>
    </recommendedName>
</protein>
<organism evidence="3 4">
    <name type="scientific">Seiridium unicorne</name>
    <dbReference type="NCBI Taxonomy" id="138068"/>
    <lineage>
        <taxon>Eukaryota</taxon>
        <taxon>Fungi</taxon>
        <taxon>Dikarya</taxon>
        <taxon>Ascomycota</taxon>
        <taxon>Pezizomycotina</taxon>
        <taxon>Sordariomycetes</taxon>
        <taxon>Xylariomycetidae</taxon>
        <taxon>Amphisphaeriales</taxon>
        <taxon>Sporocadaceae</taxon>
        <taxon>Seiridium</taxon>
    </lineage>
</organism>
<dbReference type="Pfam" id="PF14226">
    <property type="entry name" value="DIOX_N"/>
    <property type="match status" value="1"/>
</dbReference>
<dbReference type="EMBL" id="JARVKF010000353">
    <property type="protein sequence ID" value="KAK9418742.1"/>
    <property type="molecule type" value="Genomic_DNA"/>
</dbReference>
<dbReference type="Pfam" id="PF03171">
    <property type="entry name" value="2OG-FeII_Oxy"/>
    <property type="match status" value="1"/>
</dbReference>
<dbReference type="PANTHER" id="PTHR47842:SF1">
    <property type="entry name" value="DUF676 DOMAIN-CONTAINING PROTEIN"/>
    <property type="match status" value="1"/>
</dbReference>
<feature type="domain" description="Fe2OG dioxygenase" evidence="2">
    <location>
        <begin position="185"/>
        <end position="296"/>
    </location>
</feature>
<keyword evidence="4" id="KW-1185">Reference proteome</keyword>
<dbReference type="InterPro" id="IPR044861">
    <property type="entry name" value="IPNS-like_FE2OG_OXY"/>
</dbReference>
<dbReference type="InterPro" id="IPR027443">
    <property type="entry name" value="IPNS-like_sf"/>
</dbReference>